<accession>A0ACC0W9N4</accession>
<reference evidence="1 2" key="1">
    <citation type="journal article" date="2022" name="bioRxiv">
        <title>The genome of the oomycete Peronosclerospora sorghi, a cosmopolitan pathogen of maize and sorghum, is inflated with dispersed pseudogenes.</title>
        <authorList>
            <person name="Fletcher K."/>
            <person name="Martin F."/>
            <person name="Isakeit T."/>
            <person name="Cavanaugh K."/>
            <person name="Magill C."/>
            <person name="Michelmore R."/>
        </authorList>
    </citation>
    <scope>NUCLEOTIDE SEQUENCE [LARGE SCALE GENOMIC DNA]</scope>
    <source>
        <strain evidence="1">P6</strain>
    </source>
</reference>
<proteinExistence type="predicted"/>
<keyword evidence="2" id="KW-1185">Reference proteome</keyword>
<organism evidence="1 2">
    <name type="scientific">Peronosclerospora sorghi</name>
    <dbReference type="NCBI Taxonomy" id="230839"/>
    <lineage>
        <taxon>Eukaryota</taxon>
        <taxon>Sar</taxon>
        <taxon>Stramenopiles</taxon>
        <taxon>Oomycota</taxon>
        <taxon>Peronosporomycetes</taxon>
        <taxon>Peronosporales</taxon>
        <taxon>Peronosporaceae</taxon>
        <taxon>Peronosclerospora</taxon>
    </lineage>
</organism>
<evidence type="ECO:0000313" key="1">
    <source>
        <dbReference type="EMBL" id="KAI9914803.1"/>
    </source>
</evidence>
<dbReference type="EMBL" id="CM047582">
    <property type="protein sequence ID" value="KAI9914803.1"/>
    <property type="molecule type" value="Genomic_DNA"/>
</dbReference>
<dbReference type="Proteomes" id="UP001163321">
    <property type="component" value="Chromosome 3"/>
</dbReference>
<protein>
    <submittedName>
        <fullName evidence="1">Uncharacterized protein</fullName>
    </submittedName>
</protein>
<sequence>MTSRQKRPLHAGEQRASMACASTTDSASTCVVGKGHTTGTLARKTSMPAAHEVKELRAEAQKLDQEFSALCAKWKAALPDRPVLLAACTAATQKVLTGRVEQLNLRLKDELLQQQLYFSSLQQKVREAPLWSCSARCQEHFDQMHAYVHLVGSDPASRRKQLQARLDSGVQQAPELIERFTRKFVPLSSPMLPYSQTSTAATTITSPLYAQGKIEKGRDGSVCGTLVSNIFVCKVSSSAYIPRIYQTLVDNTRNTAVELERRLGVLLRHKVSTRSVFDHVLCSWSAHYEVEIGPSAFYARVERQDGEMRGAHTNRVWVGKLVSDNLAVIVADFVDEDDEEEAQEGQVVDEDKVAVPGLRIDTCMMLTIARVLDPETQEPIILVRRVRVHRYNLPPSSSVMHKELQKLLSYFNGDFHVAVLCDAYKKLSNDDRAAIAESEIGWSPTSSHVEEDLNSHDERKGKLLKRDEMTSVSSASCSPSQT</sequence>
<comment type="caution">
    <text evidence="1">The sequence shown here is derived from an EMBL/GenBank/DDBJ whole genome shotgun (WGS) entry which is preliminary data.</text>
</comment>
<name>A0ACC0W9N4_9STRA</name>
<evidence type="ECO:0000313" key="2">
    <source>
        <dbReference type="Proteomes" id="UP001163321"/>
    </source>
</evidence>
<gene>
    <name evidence="1" type="ORF">PsorP6_007250</name>
</gene>